<dbReference type="OrthoDB" id="3579062at2"/>
<accession>A0A2Y8ZU42</accession>
<gene>
    <name evidence="1" type="ORF">SAMN04489750_2360</name>
</gene>
<evidence type="ECO:0008006" key="3">
    <source>
        <dbReference type="Google" id="ProtNLM"/>
    </source>
</evidence>
<proteinExistence type="predicted"/>
<dbReference type="Proteomes" id="UP000250028">
    <property type="component" value="Unassembled WGS sequence"/>
</dbReference>
<keyword evidence="2" id="KW-1185">Reference proteome</keyword>
<dbReference type="RefSeq" id="WP_109686029.1">
    <property type="nucleotide sequence ID" value="NZ_QGDN01000001.1"/>
</dbReference>
<sequence>MRTTITLTPEADSLVRKVMRERGLSFKDAVNAAIVDGLRPRSGADTYETPVFTLGPARVSLDKAVALAAELEDEELVRRRELGK</sequence>
<organism evidence="1 2">
    <name type="scientific">Branchiibius hedensis</name>
    <dbReference type="NCBI Taxonomy" id="672460"/>
    <lineage>
        <taxon>Bacteria</taxon>
        <taxon>Bacillati</taxon>
        <taxon>Actinomycetota</taxon>
        <taxon>Actinomycetes</taxon>
        <taxon>Micrococcales</taxon>
        <taxon>Dermacoccaceae</taxon>
        <taxon>Branchiibius</taxon>
    </lineage>
</organism>
<name>A0A2Y8ZU42_9MICO</name>
<reference evidence="2" key="1">
    <citation type="submission" date="2016-10" db="EMBL/GenBank/DDBJ databases">
        <authorList>
            <person name="Varghese N."/>
            <person name="Submissions S."/>
        </authorList>
    </citation>
    <scope>NUCLEOTIDE SEQUENCE [LARGE SCALE GENOMIC DNA]</scope>
    <source>
        <strain evidence="2">DSM 22951</strain>
    </source>
</reference>
<dbReference type="EMBL" id="UESZ01000001">
    <property type="protein sequence ID" value="SSA35026.1"/>
    <property type="molecule type" value="Genomic_DNA"/>
</dbReference>
<evidence type="ECO:0000313" key="2">
    <source>
        <dbReference type="Proteomes" id="UP000250028"/>
    </source>
</evidence>
<protein>
    <recommendedName>
        <fullName evidence="3">Antitoxin</fullName>
    </recommendedName>
</protein>
<dbReference type="AlphaFoldDB" id="A0A2Y8ZU42"/>
<evidence type="ECO:0000313" key="1">
    <source>
        <dbReference type="EMBL" id="SSA35026.1"/>
    </source>
</evidence>